<dbReference type="EMBL" id="VSRR010004008">
    <property type="protein sequence ID" value="MPC38197.1"/>
    <property type="molecule type" value="Genomic_DNA"/>
</dbReference>
<dbReference type="AlphaFoldDB" id="A0A5B7EYD5"/>
<organism evidence="2 3">
    <name type="scientific">Portunus trituberculatus</name>
    <name type="common">Swimming crab</name>
    <name type="synonym">Neptunus trituberculatus</name>
    <dbReference type="NCBI Taxonomy" id="210409"/>
    <lineage>
        <taxon>Eukaryota</taxon>
        <taxon>Metazoa</taxon>
        <taxon>Ecdysozoa</taxon>
        <taxon>Arthropoda</taxon>
        <taxon>Crustacea</taxon>
        <taxon>Multicrustacea</taxon>
        <taxon>Malacostraca</taxon>
        <taxon>Eumalacostraca</taxon>
        <taxon>Eucarida</taxon>
        <taxon>Decapoda</taxon>
        <taxon>Pleocyemata</taxon>
        <taxon>Brachyura</taxon>
        <taxon>Eubrachyura</taxon>
        <taxon>Portunoidea</taxon>
        <taxon>Portunidae</taxon>
        <taxon>Portuninae</taxon>
        <taxon>Portunus</taxon>
    </lineage>
</organism>
<keyword evidence="1" id="KW-0732">Signal</keyword>
<accession>A0A5B7EYD5</accession>
<protein>
    <recommendedName>
        <fullName evidence="4">Secreted protein</fullName>
    </recommendedName>
</protein>
<sequence>MMAKSQLTVKLILLLTFDELLHPRSPTQNQPPHASPVALPTYDTLRLPATCTLAMLLQDNACMFLHTISKLNNILLTVLTNYFTHTDADELFDNGLKLSPE</sequence>
<feature type="signal peptide" evidence="1">
    <location>
        <begin position="1"/>
        <end position="23"/>
    </location>
</feature>
<name>A0A5B7EYD5_PORTR</name>
<evidence type="ECO:0000313" key="2">
    <source>
        <dbReference type="EMBL" id="MPC38197.1"/>
    </source>
</evidence>
<comment type="caution">
    <text evidence="2">The sequence shown here is derived from an EMBL/GenBank/DDBJ whole genome shotgun (WGS) entry which is preliminary data.</text>
</comment>
<evidence type="ECO:0000256" key="1">
    <source>
        <dbReference type="SAM" id="SignalP"/>
    </source>
</evidence>
<evidence type="ECO:0008006" key="4">
    <source>
        <dbReference type="Google" id="ProtNLM"/>
    </source>
</evidence>
<proteinExistence type="predicted"/>
<evidence type="ECO:0000313" key="3">
    <source>
        <dbReference type="Proteomes" id="UP000324222"/>
    </source>
</evidence>
<dbReference type="Proteomes" id="UP000324222">
    <property type="component" value="Unassembled WGS sequence"/>
</dbReference>
<feature type="chain" id="PRO_5022845233" description="Secreted protein" evidence="1">
    <location>
        <begin position="24"/>
        <end position="101"/>
    </location>
</feature>
<gene>
    <name evidence="2" type="ORF">E2C01_031701</name>
</gene>
<reference evidence="2 3" key="1">
    <citation type="submission" date="2019-05" db="EMBL/GenBank/DDBJ databases">
        <title>Another draft genome of Portunus trituberculatus and its Hox gene families provides insights of decapod evolution.</title>
        <authorList>
            <person name="Jeong J.-H."/>
            <person name="Song I."/>
            <person name="Kim S."/>
            <person name="Choi T."/>
            <person name="Kim D."/>
            <person name="Ryu S."/>
            <person name="Kim W."/>
        </authorList>
    </citation>
    <scope>NUCLEOTIDE SEQUENCE [LARGE SCALE GENOMIC DNA]</scope>
    <source>
        <tissue evidence="2">Muscle</tissue>
    </source>
</reference>
<keyword evidence="3" id="KW-1185">Reference proteome</keyword>